<proteinExistence type="predicted"/>
<reference evidence="3" key="1">
    <citation type="journal article" date="2024" name="IScience">
        <title>Strigolactones Initiate the Formation of Haustorium-like Structures in Castilleja.</title>
        <authorList>
            <person name="Buerger M."/>
            <person name="Peterson D."/>
            <person name="Chory J."/>
        </authorList>
    </citation>
    <scope>NUCLEOTIDE SEQUENCE [LARGE SCALE GENOMIC DNA]</scope>
</reference>
<protein>
    <submittedName>
        <fullName evidence="2">Uncharacterized protein</fullName>
    </submittedName>
</protein>
<feature type="region of interest" description="Disordered" evidence="1">
    <location>
        <begin position="1"/>
        <end position="36"/>
    </location>
</feature>
<sequence length="524" mass="58758">MTTEKMTKQYARKKDLKADKGAGNTKGFQPNDADQTDLNVEAVCQPICTQQPVSCDTVLHACDGIDKSGPVPTNKNANGGTVKIIRAQSRKSSQAAEKLVIGQSIKADEAFVNPPNKRAALGKNVVEGAHQKESGQVSSKGKSDAPQRKQLAVGNQGEKRKKVVFEKGECSTKKRKANTKTDSGMPHLLTRNKSYTLIQAFKGMSIEQRITVQSMGFEDLLEMNVAETPSTLSYWLLEAFDPRSCAVKLDHGRWLHVEDEDVTNVLGIPNGTSLFKRKAKNIPDPIVIDFRAFFDGDTNITSKRLANKMLTQDATSVWFKRMFLILITTCLVESCGNGYVATRLIQNFEDPDSAKELNWGQCMKKCLSETVRHWHDNKHLPFTGPLLFLLGLYVDRVYLYEQFVPRLYPSLKGWTCTLLRKREGYEISAGGLGSGFPVSRSKHVIEKIRTPPLDVTVPIVVAEANKTTEQPIEQSFAERFVRKSKLIAEAMAELIEMMKTYIYKHLIRTSDHRYQKFNNIPHNS</sequence>
<dbReference type="EMBL" id="JAVIJP010000011">
    <property type="protein sequence ID" value="KAL3646654.1"/>
    <property type="molecule type" value="Genomic_DNA"/>
</dbReference>
<comment type="caution">
    <text evidence="2">The sequence shown here is derived from an EMBL/GenBank/DDBJ whole genome shotgun (WGS) entry which is preliminary data.</text>
</comment>
<keyword evidence="3" id="KW-1185">Reference proteome</keyword>
<organism evidence="2 3">
    <name type="scientific">Castilleja foliolosa</name>
    <dbReference type="NCBI Taxonomy" id="1961234"/>
    <lineage>
        <taxon>Eukaryota</taxon>
        <taxon>Viridiplantae</taxon>
        <taxon>Streptophyta</taxon>
        <taxon>Embryophyta</taxon>
        <taxon>Tracheophyta</taxon>
        <taxon>Spermatophyta</taxon>
        <taxon>Magnoliopsida</taxon>
        <taxon>eudicotyledons</taxon>
        <taxon>Gunneridae</taxon>
        <taxon>Pentapetalae</taxon>
        <taxon>asterids</taxon>
        <taxon>lamiids</taxon>
        <taxon>Lamiales</taxon>
        <taxon>Orobanchaceae</taxon>
        <taxon>Pedicularideae</taxon>
        <taxon>Castillejinae</taxon>
        <taxon>Castilleja</taxon>
    </lineage>
</organism>
<dbReference type="AlphaFoldDB" id="A0ABD3E0K4"/>
<dbReference type="Proteomes" id="UP001632038">
    <property type="component" value="Unassembled WGS sequence"/>
</dbReference>
<feature type="compositionally biased region" description="Polar residues" evidence="1">
    <location>
        <begin position="26"/>
        <end position="36"/>
    </location>
</feature>
<feature type="region of interest" description="Disordered" evidence="1">
    <location>
        <begin position="129"/>
        <end position="159"/>
    </location>
</feature>
<name>A0ABD3E0K4_9LAMI</name>
<evidence type="ECO:0000313" key="2">
    <source>
        <dbReference type="EMBL" id="KAL3646654.1"/>
    </source>
</evidence>
<dbReference type="PANTHER" id="PTHR34835">
    <property type="entry name" value="OS07G0283600 PROTEIN-RELATED"/>
    <property type="match status" value="1"/>
</dbReference>
<gene>
    <name evidence="2" type="ORF">CASFOL_009198</name>
</gene>
<accession>A0ABD3E0K4</accession>
<evidence type="ECO:0000313" key="3">
    <source>
        <dbReference type="Proteomes" id="UP001632038"/>
    </source>
</evidence>
<evidence type="ECO:0000256" key="1">
    <source>
        <dbReference type="SAM" id="MobiDB-lite"/>
    </source>
</evidence>